<reference evidence="9" key="3">
    <citation type="submission" date="2016-03" db="UniProtKB">
        <authorList>
            <consortium name="EnsemblProtists"/>
        </authorList>
    </citation>
    <scope>IDENTIFICATION</scope>
</reference>
<dbReference type="PROSITE" id="PS50222">
    <property type="entry name" value="EF_HAND_2"/>
    <property type="match status" value="1"/>
</dbReference>
<dbReference type="PaxDb" id="55529-EKX37715"/>
<dbReference type="GO" id="GO:0086010">
    <property type="term" value="P:membrane depolarization during action potential"/>
    <property type="evidence" value="ECO:0007669"/>
    <property type="project" value="TreeGrafter"/>
</dbReference>
<evidence type="ECO:0000256" key="4">
    <source>
        <dbReference type="ARBA" id="ARBA00022989"/>
    </source>
</evidence>
<dbReference type="InterPro" id="IPR018247">
    <property type="entry name" value="EF_Hand_1_Ca_BS"/>
</dbReference>
<dbReference type="eggNOG" id="KOG2302">
    <property type="taxonomic scope" value="Eukaryota"/>
</dbReference>
<feature type="transmembrane region" description="Helical" evidence="6">
    <location>
        <begin position="200"/>
        <end position="219"/>
    </location>
</feature>
<dbReference type="EnsemblProtists" id="EKX37715">
    <property type="protein sequence ID" value="EKX37715"/>
    <property type="gene ID" value="GUITHDRAFT_116192"/>
</dbReference>
<feature type="transmembrane region" description="Helical" evidence="6">
    <location>
        <begin position="386"/>
        <end position="412"/>
    </location>
</feature>
<feature type="domain" description="EF-hand" evidence="7">
    <location>
        <begin position="457"/>
        <end position="492"/>
    </location>
</feature>
<dbReference type="Gene3D" id="1.10.238.10">
    <property type="entry name" value="EF-hand"/>
    <property type="match status" value="1"/>
</dbReference>
<gene>
    <name evidence="8" type="ORF">GUITHDRAFT_116192</name>
</gene>
<keyword evidence="10" id="KW-1185">Reference proteome</keyword>
<evidence type="ECO:0000313" key="9">
    <source>
        <dbReference type="EnsemblProtists" id="EKX37715"/>
    </source>
</evidence>
<dbReference type="GO" id="GO:0001518">
    <property type="term" value="C:voltage-gated sodium channel complex"/>
    <property type="evidence" value="ECO:0007669"/>
    <property type="project" value="TreeGrafter"/>
</dbReference>
<dbReference type="PROSITE" id="PS00018">
    <property type="entry name" value="EF_HAND_1"/>
    <property type="match status" value="1"/>
</dbReference>
<comment type="subcellular location">
    <subcellularLocation>
        <location evidence="1">Membrane</location>
        <topology evidence="1">Multi-pass membrane protein</topology>
    </subcellularLocation>
</comment>
<keyword evidence="5 6" id="KW-0472">Membrane</keyword>
<evidence type="ECO:0000256" key="1">
    <source>
        <dbReference type="ARBA" id="ARBA00004141"/>
    </source>
</evidence>
<dbReference type="OMA" id="NGTNWAR"/>
<keyword evidence="3" id="KW-0106">Calcium</keyword>
<dbReference type="GO" id="GO:0005248">
    <property type="term" value="F:voltage-gated sodium channel activity"/>
    <property type="evidence" value="ECO:0007669"/>
    <property type="project" value="TreeGrafter"/>
</dbReference>
<dbReference type="InterPro" id="IPR043203">
    <property type="entry name" value="VGCC_Ca_Na"/>
</dbReference>
<evidence type="ECO:0000259" key="7">
    <source>
        <dbReference type="PROSITE" id="PS50222"/>
    </source>
</evidence>
<sequence length="621" mass="70119">MAAIVLNRHRNATARREDDDLINPLPPKSDRLFEVIAEKEVSYGGNPVWREVLCVGTAELLILARPHGEHEIDRIPLHEIADVVSNSKDKGEIKAGERPVLSSLTSLRTNNLQELELAQGEGGQMREKSAMLDIKTVPEGYNSGRKYRFRMEDEIKCQQLVQKLKGVVSKAKELEERRGRTWWHQKVKTGAKRLANNKTFQLLFAFVILLSFILAVAAAELNPEPGSILNIFFTAMDLVFTVLFTAELLVSLAAFLFSEFFQDPWHVFDLLVVIGSWFGTFADSVPALYPLRIIRILRAVKVLKSFRSLRAIVEATIASTIPVANSFLLLGLVTCIYATLAVNLFGPVDDQHFGKFSSALFTMFQVCTGDSWAESIARPLLSHQRAVVAVFFVSYIVLSSIVLINIVVAVLLDEFLTTMTNVREADARKEAEHSPLYETHFLDPLCEFLSDFRSSEHLRSIIAALYNRLDRDMSGAITFKEMQDGLALLLRGLYFTQEDWEELTRRHGKEEEEEINLQEFESLMLEQLELFALRNLNRAQLNSESYKQATLSVLKWILARDKIAPAPPSSSCPTPDVLHLLQDISSRMERMEAALGIAGGRREEKIKENGILKSHAESDWQ</sequence>
<dbReference type="GeneID" id="17294391"/>
<dbReference type="PANTHER" id="PTHR10037">
    <property type="entry name" value="VOLTAGE-GATED CATION CHANNEL CALCIUM AND SODIUM"/>
    <property type="match status" value="1"/>
</dbReference>
<keyword evidence="2 6" id="KW-0812">Transmembrane</keyword>
<proteinExistence type="predicted"/>
<evidence type="ECO:0000256" key="2">
    <source>
        <dbReference type="ARBA" id="ARBA00022692"/>
    </source>
</evidence>
<feature type="transmembrane region" description="Helical" evidence="6">
    <location>
        <begin position="312"/>
        <end position="340"/>
    </location>
</feature>
<dbReference type="SUPFAM" id="SSF81324">
    <property type="entry name" value="Voltage-gated potassium channels"/>
    <property type="match status" value="1"/>
</dbReference>
<dbReference type="Pfam" id="PF00520">
    <property type="entry name" value="Ion_trans"/>
    <property type="match status" value="1"/>
</dbReference>
<evidence type="ECO:0000256" key="5">
    <source>
        <dbReference type="ARBA" id="ARBA00023136"/>
    </source>
</evidence>
<dbReference type="EMBL" id="JH993056">
    <property type="protein sequence ID" value="EKX37715.1"/>
    <property type="molecule type" value="Genomic_DNA"/>
</dbReference>
<dbReference type="Proteomes" id="UP000011087">
    <property type="component" value="Unassembled WGS sequence"/>
</dbReference>
<dbReference type="HOGENOM" id="CLU_440376_0_0_1"/>
<dbReference type="Gene3D" id="1.20.120.350">
    <property type="entry name" value="Voltage-gated potassium channels. Chain C"/>
    <property type="match status" value="1"/>
</dbReference>
<dbReference type="AlphaFoldDB" id="L1IPH0"/>
<organism evidence="8">
    <name type="scientific">Guillardia theta (strain CCMP2712)</name>
    <name type="common">Cryptophyte</name>
    <dbReference type="NCBI Taxonomy" id="905079"/>
    <lineage>
        <taxon>Eukaryota</taxon>
        <taxon>Cryptophyceae</taxon>
        <taxon>Pyrenomonadales</taxon>
        <taxon>Geminigeraceae</taxon>
        <taxon>Guillardia</taxon>
    </lineage>
</organism>
<dbReference type="InterPro" id="IPR027359">
    <property type="entry name" value="Volt_channel_dom_sf"/>
</dbReference>
<dbReference type="RefSeq" id="XP_005824695.1">
    <property type="nucleotide sequence ID" value="XM_005824638.1"/>
</dbReference>
<evidence type="ECO:0000256" key="3">
    <source>
        <dbReference type="ARBA" id="ARBA00022837"/>
    </source>
</evidence>
<evidence type="ECO:0000313" key="10">
    <source>
        <dbReference type="Proteomes" id="UP000011087"/>
    </source>
</evidence>
<reference evidence="8 10" key="1">
    <citation type="journal article" date="2012" name="Nature">
        <title>Algal genomes reveal evolutionary mosaicism and the fate of nucleomorphs.</title>
        <authorList>
            <consortium name="DOE Joint Genome Institute"/>
            <person name="Curtis B.A."/>
            <person name="Tanifuji G."/>
            <person name="Burki F."/>
            <person name="Gruber A."/>
            <person name="Irimia M."/>
            <person name="Maruyama S."/>
            <person name="Arias M.C."/>
            <person name="Ball S.G."/>
            <person name="Gile G.H."/>
            <person name="Hirakawa Y."/>
            <person name="Hopkins J.F."/>
            <person name="Kuo A."/>
            <person name="Rensing S.A."/>
            <person name="Schmutz J."/>
            <person name="Symeonidi A."/>
            <person name="Elias M."/>
            <person name="Eveleigh R.J."/>
            <person name="Herman E.K."/>
            <person name="Klute M.J."/>
            <person name="Nakayama T."/>
            <person name="Obornik M."/>
            <person name="Reyes-Prieto A."/>
            <person name="Armbrust E.V."/>
            <person name="Aves S.J."/>
            <person name="Beiko R.G."/>
            <person name="Coutinho P."/>
            <person name="Dacks J.B."/>
            <person name="Durnford D.G."/>
            <person name="Fast N.M."/>
            <person name="Green B.R."/>
            <person name="Grisdale C.J."/>
            <person name="Hempel F."/>
            <person name="Henrissat B."/>
            <person name="Hoppner M.P."/>
            <person name="Ishida K."/>
            <person name="Kim E."/>
            <person name="Koreny L."/>
            <person name="Kroth P.G."/>
            <person name="Liu Y."/>
            <person name="Malik S.B."/>
            <person name="Maier U.G."/>
            <person name="McRose D."/>
            <person name="Mock T."/>
            <person name="Neilson J.A."/>
            <person name="Onodera N.T."/>
            <person name="Poole A.M."/>
            <person name="Pritham E.J."/>
            <person name="Richards T.A."/>
            <person name="Rocap G."/>
            <person name="Roy S.W."/>
            <person name="Sarai C."/>
            <person name="Schaack S."/>
            <person name="Shirato S."/>
            <person name="Slamovits C.H."/>
            <person name="Spencer D.F."/>
            <person name="Suzuki S."/>
            <person name="Worden A.Z."/>
            <person name="Zauner S."/>
            <person name="Barry K."/>
            <person name="Bell C."/>
            <person name="Bharti A.K."/>
            <person name="Crow J.A."/>
            <person name="Grimwood J."/>
            <person name="Kramer R."/>
            <person name="Lindquist E."/>
            <person name="Lucas S."/>
            <person name="Salamov A."/>
            <person name="McFadden G.I."/>
            <person name="Lane C.E."/>
            <person name="Keeling P.J."/>
            <person name="Gray M.W."/>
            <person name="Grigoriev I.V."/>
            <person name="Archibald J.M."/>
        </authorList>
    </citation>
    <scope>NUCLEOTIDE SEQUENCE</scope>
    <source>
        <strain evidence="8 10">CCMP2712</strain>
    </source>
</reference>
<dbReference type="PANTHER" id="PTHR10037:SF62">
    <property type="entry name" value="SODIUM CHANNEL PROTEIN 60E"/>
    <property type="match status" value="1"/>
</dbReference>
<protein>
    <recommendedName>
        <fullName evidence="7">EF-hand domain-containing protein</fullName>
    </recommendedName>
</protein>
<dbReference type="KEGG" id="gtt:GUITHDRAFT_116192"/>
<name>L1IPH0_GUITC</name>
<dbReference type="SUPFAM" id="SSF47473">
    <property type="entry name" value="EF-hand"/>
    <property type="match status" value="1"/>
</dbReference>
<feature type="transmembrane region" description="Helical" evidence="6">
    <location>
        <begin position="231"/>
        <end position="258"/>
    </location>
</feature>
<evidence type="ECO:0000256" key="6">
    <source>
        <dbReference type="SAM" id="Phobius"/>
    </source>
</evidence>
<dbReference type="InterPro" id="IPR011992">
    <property type="entry name" value="EF-hand-dom_pair"/>
</dbReference>
<dbReference type="InterPro" id="IPR002048">
    <property type="entry name" value="EF_hand_dom"/>
</dbReference>
<dbReference type="InterPro" id="IPR005821">
    <property type="entry name" value="Ion_trans_dom"/>
</dbReference>
<reference evidence="10" key="2">
    <citation type="submission" date="2012-11" db="EMBL/GenBank/DDBJ databases">
        <authorList>
            <person name="Kuo A."/>
            <person name="Curtis B.A."/>
            <person name="Tanifuji G."/>
            <person name="Burki F."/>
            <person name="Gruber A."/>
            <person name="Irimia M."/>
            <person name="Maruyama S."/>
            <person name="Arias M.C."/>
            <person name="Ball S.G."/>
            <person name="Gile G.H."/>
            <person name="Hirakawa Y."/>
            <person name="Hopkins J.F."/>
            <person name="Rensing S.A."/>
            <person name="Schmutz J."/>
            <person name="Symeonidi A."/>
            <person name="Elias M."/>
            <person name="Eveleigh R.J."/>
            <person name="Herman E.K."/>
            <person name="Klute M.J."/>
            <person name="Nakayama T."/>
            <person name="Obornik M."/>
            <person name="Reyes-Prieto A."/>
            <person name="Armbrust E.V."/>
            <person name="Aves S.J."/>
            <person name="Beiko R.G."/>
            <person name="Coutinho P."/>
            <person name="Dacks J.B."/>
            <person name="Durnford D.G."/>
            <person name="Fast N.M."/>
            <person name="Green B.R."/>
            <person name="Grisdale C."/>
            <person name="Hempe F."/>
            <person name="Henrissat B."/>
            <person name="Hoppner M.P."/>
            <person name="Ishida K.-I."/>
            <person name="Kim E."/>
            <person name="Koreny L."/>
            <person name="Kroth P.G."/>
            <person name="Liu Y."/>
            <person name="Malik S.-B."/>
            <person name="Maier U.G."/>
            <person name="McRose D."/>
            <person name="Mock T."/>
            <person name="Neilson J.A."/>
            <person name="Onodera N.T."/>
            <person name="Poole A.M."/>
            <person name="Pritham E.J."/>
            <person name="Richards T.A."/>
            <person name="Rocap G."/>
            <person name="Roy S.W."/>
            <person name="Sarai C."/>
            <person name="Schaack S."/>
            <person name="Shirato S."/>
            <person name="Slamovits C.H."/>
            <person name="Spencer D.F."/>
            <person name="Suzuki S."/>
            <person name="Worden A.Z."/>
            <person name="Zauner S."/>
            <person name="Barry K."/>
            <person name="Bell C."/>
            <person name="Bharti A.K."/>
            <person name="Crow J.A."/>
            <person name="Grimwood J."/>
            <person name="Kramer R."/>
            <person name="Lindquist E."/>
            <person name="Lucas S."/>
            <person name="Salamov A."/>
            <person name="McFadden G.I."/>
            <person name="Lane C.E."/>
            <person name="Keeling P.J."/>
            <person name="Gray M.W."/>
            <person name="Grigoriev I.V."/>
            <person name="Archibald J.M."/>
        </authorList>
    </citation>
    <scope>NUCLEOTIDE SEQUENCE</scope>
    <source>
        <strain evidence="10">CCMP2712</strain>
    </source>
</reference>
<dbReference type="Gene3D" id="1.10.287.70">
    <property type="match status" value="1"/>
</dbReference>
<evidence type="ECO:0000313" key="8">
    <source>
        <dbReference type="EMBL" id="EKX37715.1"/>
    </source>
</evidence>
<dbReference type="GO" id="GO:0005509">
    <property type="term" value="F:calcium ion binding"/>
    <property type="evidence" value="ECO:0007669"/>
    <property type="project" value="InterPro"/>
</dbReference>
<keyword evidence="4 6" id="KW-1133">Transmembrane helix</keyword>
<accession>L1IPH0</accession>
<dbReference type="OrthoDB" id="416585at2759"/>